<dbReference type="PANTHER" id="PTHR42776">
    <property type="entry name" value="SERINE PEPTIDASE S9 FAMILY MEMBER"/>
    <property type="match status" value="1"/>
</dbReference>
<dbReference type="InterPro" id="IPR001375">
    <property type="entry name" value="Peptidase_S9_cat"/>
</dbReference>
<evidence type="ECO:0000256" key="1">
    <source>
        <dbReference type="ARBA" id="ARBA00022801"/>
    </source>
</evidence>
<dbReference type="AlphaFoldDB" id="A0A914RTK6"/>
<organism evidence="3 4">
    <name type="scientific">Parascaris equorum</name>
    <name type="common">Equine roundworm</name>
    <dbReference type="NCBI Taxonomy" id="6256"/>
    <lineage>
        <taxon>Eukaryota</taxon>
        <taxon>Metazoa</taxon>
        <taxon>Ecdysozoa</taxon>
        <taxon>Nematoda</taxon>
        <taxon>Chromadorea</taxon>
        <taxon>Rhabditida</taxon>
        <taxon>Spirurina</taxon>
        <taxon>Ascaridomorpha</taxon>
        <taxon>Ascaridoidea</taxon>
        <taxon>Ascarididae</taxon>
        <taxon>Parascaris</taxon>
    </lineage>
</organism>
<dbReference type="GO" id="GO:0004252">
    <property type="term" value="F:serine-type endopeptidase activity"/>
    <property type="evidence" value="ECO:0007669"/>
    <property type="project" value="TreeGrafter"/>
</dbReference>
<dbReference type="PANTHER" id="PTHR42776:SF27">
    <property type="entry name" value="DIPEPTIDYL PEPTIDASE FAMILY MEMBER 6"/>
    <property type="match status" value="1"/>
</dbReference>
<reference evidence="4" key="1">
    <citation type="submission" date="2022-11" db="UniProtKB">
        <authorList>
            <consortium name="WormBaseParasite"/>
        </authorList>
    </citation>
    <scope>IDENTIFICATION</scope>
</reference>
<dbReference type="Proteomes" id="UP000887564">
    <property type="component" value="Unplaced"/>
</dbReference>
<dbReference type="WBParaSite" id="PEQ_0000965301-mRNA-1">
    <property type="protein sequence ID" value="PEQ_0000965301-mRNA-1"/>
    <property type="gene ID" value="PEQ_0000965301"/>
</dbReference>
<keyword evidence="3" id="KW-1185">Reference proteome</keyword>
<name>A0A914RTK6_PAREQ</name>
<protein>
    <submittedName>
        <fullName evidence="4">Peptidase S9 prolyl oligopeptidase catalytic domain-containing protein</fullName>
    </submittedName>
</protein>
<sequence length="258" mass="28385">MEKLAAVPDADVSDSSAAGGSYGGYAALVGITFTPEVFACAVDSCGPSNLITFLETIPPYWMGGYRELTTWLGADKNTSQGRAFLRSRSPLFFANRVTKPLIILQGANDPRVKENESRLAKKHLLVLFLNIPPGYDVLKRSVGTDQSSRKGRSSSPKLFEILFSVMILRSGQFVNELVKLKIPVTYVLYPDEGHGFGRPQNSLAEAGFVERFLHRCLHGRYEKFSLGQGCDWRKVGIKGTRQRVISSVPPPPNESSNS</sequence>
<feature type="domain" description="Peptidase S9 prolyl oligopeptidase catalytic" evidence="2">
    <location>
        <begin position="10"/>
        <end position="117"/>
    </location>
</feature>
<evidence type="ECO:0000259" key="2">
    <source>
        <dbReference type="Pfam" id="PF00326"/>
    </source>
</evidence>
<evidence type="ECO:0000313" key="4">
    <source>
        <dbReference type="WBParaSite" id="PEQ_0000965301-mRNA-1"/>
    </source>
</evidence>
<keyword evidence="1" id="KW-0378">Hydrolase</keyword>
<dbReference type="Gene3D" id="3.40.50.1820">
    <property type="entry name" value="alpha/beta hydrolase"/>
    <property type="match status" value="2"/>
</dbReference>
<dbReference type="SUPFAM" id="SSF53474">
    <property type="entry name" value="alpha/beta-Hydrolases"/>
    <property type="match status" value="1"/>
</dbReference>
<dbReference type="Pfam" id="PF00326">
    <property type="entry name" value="Peptidase_S9"/>
    <property type="match status" value="1"/>
</dbReference>
<dbReference type="InterPro" id="IPR029058">
    <property type="entry name" value="AB_hydrolase_fold"/>
</dbReference>
<proteinExistence type="predicted"/>
<evidence type="ECO:0000313" key="3">
    <source>
        <dbReference type="Proteomes" id="UP000887564"/>
    </source>
</evidence>
<dbReference type="GO" id="GO:0006508">
    <property type="term" value="P:proteolysis"/>
    <property type="evidence" value="ECO:0007669"/>
    <property type="project" value="InterPro"/>
</dbReference>
<accession>A0A914RTK6</accession>